<name>C8VNW5_EMENI</name>
<feature type="binding site" evidence="12">
    <location>
        <position position="258"/>
    </location>
    <ligand>
        <name>Zn(2+)</name>
        <dbReference type="ChEBI" id="CHEBI:29105"/>
    </ligand>
</feature>
<dbReference type="eggNOG" id="KOG2757">
    <property type="taxonomic scope" value="Eukaryota"/>
</dbReference>
<dbReference type="InterPro" id="IPR046457">
    <property type="entry name" value="PMI_typeI_cat"/>
</dbReference>
<dbReference type="CDD" id="cd02208">
    <property type="entry name" value="cupin_RmlC-like"/>
    <property type="match status" value="1"/>
</dbReference>
<dbReference type="GO" id="GO:0009298">
    <property type="term" value="P:GDP-mannose biosynthetic process"/>
    <property type="evidence" value="ECO:0000318"/>
    <property type="project" value="GO_Central"/>
</dbReference>
<dbReference type="OMA" id="QHYSEMW"/>
<dbReference type="InterPro" id="IPR001250">
    <property type="entry name" value="Man6P_Isoase-1"/>
</dbReference>
<evidence type="ECO:0000256" key="4">
    <source>
        <dbReference type="ARBA" id="ARBA00010772"/>
    </source>
</evidence>
<dbReference type="PIRSF" id="PIRSF001480">
    <property type="entry name" value="Mannose-6-phosphate_isomerase"/>
    <property type="match status" value="1"/>
</dbReference>
<feature type="domain" description="Phosphomannose isomerase type I catalytic" evidence="13">
    <location>
        <begin position="6"/>
        <end position="150"/>
    </location>
</feature>
<gene>
    <name evidence="14" type="ORF">ANIA_01715</name>
</gene>
<dbReference type="RefSeq" id="XP_050468717.1">
    <property type="nucleotide sequence ID" value="XM_050612847.1"/>
</dbReference>
<evidence type="ECO:0000259" key="13">
    <source>
        <dbReference type="Pfam" id="PF20511"/>
    </source>
</evidence>
<keyword evidence="7 12" id="KW-0479">Metal-binding</keyword>
<dbReference type="InParanoid" id="C8VNW5"/>
<dbReference type="GO" id="GO:0005975">
    <property type="term" value="P:carbohydrate metabolic process"/>
    <property type="evidence" value="ECO:0007669"/>
    <property type="project" value="InterPro"/>
</dbReference>
<dbReference type="HOGENOM" id="CLU_026967_0_1_1"/>
<comment type="pathway">
    <text evidence="3">Nucleotide-sugar biosynthesis; GDP-alpha-D-mannose biosynthesis; alpha-D-mannose 1-phosphate from D-fructose 6-phosphate: step 1/2.</text>
</comment>
<evidence type="ECO:0000256" key="5">
    <source>
        <dbReference type="ARBA" id="ARBA00011956"/>
    </source>
</evidence>
<evidence type="ECO:0000256" key="6">
    <source>
        <dbReference type="ARBA" id="ARBA00018236"/>
    </source>
</evidence>
<dbReference type="EMBL" id="BN001307">
    <property type="protein sequence ID" value="CBF85422.1"/>
    <property type="molecule type" value="Genomic_DNA"/>
</dbReference>
<evidence type="ECO:0000256" key="12">
    <source>
        <dbReference type="PIRSR" id="PIRSR001480-2"/>
    </source>
</evidence>
<dbReference type="VEuPathDB" id="FungiDB:AN1715"/>
<dbReference type="InterPro" id="IPR016305">
    <property type="entry name" value="Mannose-6-P_Isomerase"/>
</dbReference>
<dbReference type="Gene3D" id="2.60.120.10">
    <property type="entry name" value="Jelly Rolls"/>
    <property type="match status" value="2"/>
</dbReference>
<comment type="cofactor">
    <cofactor evidence="12">
        <name>Zn(2+)</name>
        <dbReference type="ChEBI" id="CHEBI:29105"/>
    </cofactor>
    <text evidence="12">Binds 1 zinc ion per subunit.</text>
</comment>
<keyword evidence="15" id="KW-1185">Reference proteome</keyword>
<evidence type="ECO:0000256" key="1">
    <source>
        <dbReference type="ARBA" id="ARBA00000757"/>
    </source>
</evidence>
<evidence type="ECO:0000256" key="8">
    <source>
        <dbReference type="ARBA" id="ARBA00022833"/>
    </source>
</evidence>
<dbReference type="Proteomes" id="UP000000560">
    <property type="component" value="Chromosome VII"/>
</dbReference>
<dbReference type="Gene3D" id="1.10.441.10">
    <property type="entry name" value="Phosphomannose Isomerase, domain 2"/>
    <property type="match status" value="1"/>
</dbReference>
<comment type="catalytic activity">
    <reaction evidence="1">
        <text>D-mannose 6-phosphate = D-fructose 6-phosphate</text>
        <dbReference type="Rhea" id="RHEA:12356"/>
        <dbReference type="ChEBI" id="CHEBI:58735"/>
        <dbReference type="ChEBI" id="CHEBI:61527"/>
        <dbReference type="EC" id="5.3.1.8"/>
    </reaction>
</comment>
<dbReference type="SUPFAM" id="SSF51182">
    <property type="entry name" value="RmlC-like cupins"/>
    <property type="match status" value="1"/>
</dbReference>
<dbReference type="InterPro" id="IPR014710">
    <property type="entry name" value="RmlC-like_jellyroll"/>
</dbReference>
<evidence type="ECO:0000256" key="9">
    <source>
        <dbReference type="ARBA" id="ARBA00023235"/>
    </source>
</evidence>
<dbReference type="OrthoDB" id="6605218at2759"/>
<feature type="binding site" evidence="12">
    <location>
        <position position="108"/>
    </location>
    <ligand>
        <name>Zn(2+)</name>
        <dbReference type="ChEBI" id="CHEBI:29105"/>
    </ligand>
</feature>
<dbReference type="AlphaFoldDB" id="C8VNW5"/>
<evidence type="ECO:0000313" key="15">
    <source>
        <dbReference type="Proteomes" id="UP000000560"/>
    </source>
</evidence>
<evidence type="ECO:0000256" key="10">
    <source>
        <dbReference type="ARBA" id="ARBA00029741"/>
    </source>
</evidence>
<dbReference type="NCBIfam" id="TIGR00218">
    <property type="entry name" value="manA"/>
    <property type="match status" value="1"/>
</dbReference>
<keyword evidence="9 14" id="KW-0413">Isomerase</keyword>
<dbReference type="EC" id="5.3.1.8" evidence="5"/>
<accession>C8VNW5</accession>
<comment type="similarity">
    <text evidence="4">Belongs to the mannose-6-phosphate isomerase type 1 family.</text>
</comment>
<evidence type="ECO:0000256" key="11">
    <source>
        <dbReference type="ARBA" id="ARBA00030762"/>
    </source>
</evidence>
<dbReference type="GeneID" id="2874829"/>
<dbReference type="PRINTS" id="PR00714">
    <property type="entry name" value="MAN6PISMRASE"/>
</dbReference>
<dbReference type="PANTHER" id="PTHR10309">
    <property type="entry name" value="MANNOSE-6-PHOSPHATE ISOMERASE"/>
    <property type="match status" value="1"/>
</dbReference>
<feature type="binding site" evidence="12">
    <location>
        <position position="106"/>
    </location>
    <ligand>
        <name>Zn(2+)</name>
        <dbReference type="ChEBI" id="CHEBI:29105"/>
    </ligand>
</feature>
<reference evidence="15" key="1">
    <citation type="journal article" date="2005" name="Nature">
        <title>Sequencing of Aspergillus nidulans and comparative analysis with A. fumigatus and A. oryzae.</title>
        <authorList>
            <person name="Galagan J.E."/>
            <person name="Calvo S.E."/>
            <person name="Cuomo C."/>
            <person name="Ma L.J."/>
            <person name="Wortman J.R."/>
            <person name="Batzoglou S."/>
            <person name="Lee S.I."/>
            <person name="Basturkmen M."/>
            <person name="Spevak C.C."/>
            <person name="Clutterbuck J."/>
            <person name="Kapitonov V."/>
            <person name="Jurka J."/>
            <person name="Scazzocchio C."/>
            <person name="Farman M."/>
            <person name="Butler J."/>
            <person name="Purcell S."/>
            <person name="Harris S."/>
            <person name="Braus G.H."/>
            <person name="Draht O."/>
            <person name="Busch S."/>
            <person name="D'Enfert C."/>
            <person name="Bouchier C."/>
            <person name="Goldman G.H."/>
            <person name="Bell-Pedersen D."/>
            <person name="Griffiths-Jones S."/>
            <person name="Doonan J.H."/>
            <person name="Yu J."/>
            <person name="Vienken K."/>
            <person name="Pain A."/>
            <person name="Freitag M."/>
            <person name="Selker E.U."/>
            <person name="Archer D.B."/>
            <person name="Penalva M.A."/>
            <person name="Oakley B.R."/>
            <person name="Momany M."/>
            <person name="Tanaka T."/>
            <person name="Kumagai T."/>
            <person name="Asai K."/>
            <person name="Machida M."/>
            <person name="Nierman W.C."/>
            <person name="Denning D.W."/>
            <person name="Caddick M."/>
            <person name="Hynes M."/>
            <person name="Paoletti M."/>
            <person name="Fischer R."/>
            <person name="Miller B."/>
            <person name="Dyer P."/>
            <person name="Sachs M.S."/>
            <person name="Osmani S.A."/>
            <person name="Birren B.W."/>
        </authorList>
    </citation>
    <scope>NUCLEOTIDE SEQUENCE [LARGE SCALE GENOMIC DNA]</scope>
    <source>
        <strain evidence="15">FGSC A4 / ATCC 38163 / CBS 112.46 / NRRL 194 / M139</strain>
    </source>
</reference>
<sequence>MTDSVVQLKCGVKHDPWGKQGKESLAGQLWAKTAGTTGMSDNETYSEMWMGTYPTVPSRLLRTGETLENYLKRKPELIGQSVKEKFADNIPFLPKILSFAKALPLQVHPDKRVAESLNLKDPEQFGDANHKPEIAVALSEFELFAGFKPLSDIGALMKLKPLEQFVPANTELDDELLRQICKKFLQLPPESVKDIVTQLSKLPKSEFGAKHEYVPALLERVSQQYSESDNGALVAVLLMNYMVLQPGEAVCVPADSIHAYLKGDILECMARSDNVLATGFCPQADRNNVDLFAKILSFKPHSMEQAQLDRKKSERGERQKTYEYAPPFSEFNVLATILGAGEEERHRAIGGPSIIIVTKGSAELVVEKETKLEAHEGSVWFVGAGVPLDILSKEGAELYRAYAE</sequence>
<dbReference type="GO" id="GO:0008270">
    <property type="term" value="F:zinc ion binding"/>
    <property type="evidence" value="ECO:0007669"/>
    <property type="project" value="InterPro"/>
</dbReference>
<dbReference type="UniPathway" id="UPA00126">
    <property type="reaction ID" value="UER00423"/>
</dbReference>
<dbReference type="STRING" id="227321.C8VNW5"/>
<dbReference type="GO" id="GO:0005829">
    <property type="term" value="C:cytosol"/>
    <property type="evidence" value="ECO:0000318"/>
    <property type="project" value="GO_Central"/>
</dbReference>
<dbReference type="CDD" id="cd07011">
    <property type="entry name" value="cupin_PMI_type_I_N"/>
    <property type="match status" value="1"/>
</dbReference>
<dbReference type="KEGG" id="ani:ANIA_01715"/>
<dbReference type="InterPro" id="IPR011051">
    <property type="entry name" value="RmlC_Cupin_sf"/>
</dbReference>
<evidence type="ECO:0000256" key="7">
    <source>
        <dbReference type="ARBA" id="ARBA00022723"/>
    </source>
</evidence>
<feature type="binding site" evidence="12">
    <location>
        <position position="133"/>
    </location>
    <ligand>
        <name>Zn(2+)</name>
        <dbReference type="ChEBI" id="CHEBI:29105"/>
    </ligand>
</feature>
<evidence type="ECO:0000256" key="2">
    <source>
        <dbReference type="ARBA" id="ARBA00002564"/>
    </source>
</evidence>
<evidence type="ECO:0000256" key="3">
    <source>
        <dbReference type="ARBA" id="ARBA00004666"/>
    </source>
</evidence>
<keyword evidence="8 12" id="KW-0862">Zinc</keyword>
<dbReference type="FunFam" id="1.10.441.10:FF:000004">
    <property type="entry name" value="Mannose-6-phosphate isomerase, class I"/>
    <property type="match status" value="1"/>
</dbReference>
<dbReference type="Pfam" id="PF20511">
    <property type="entry name" value="PMI_typeI_cat"/>
    <property type="match status" value="1"/>
</dbReference>
<dbReference type="GO" id="GO:0004476">
    <property type="term" value="F:mannose-6-phosphate isomerase activity"/>
    <property type="evidence" value="ECO:0000318"/>
    <property type="project" value="GO_Central"/>
</dbReference>
<evidence type="ECO:0000313" key="14">
    <source>
        <dbReference type="EMBL" id="CBF85422.1"/>
    </source>
</evidence>
<organism evidence="14 15">
    <name type="scientific">Emericella nidulans (strain FGSC A4 / ATCC 38163 / CBS 112.46 / NRRL 194 / M139)</name>
    <name type="common">Aspergillus nidulans</name>
    <dbReference type="NCBI Taxonomy" id="227321"/>
    <lineage>
        <taxon>Eukaryota</taxon>
        <taxon>Fungi</taxon>
        <taxon>Dikarya</taxon>
        <taxon>Ascomycota</taxon>
        <taxon>Pezizomycotina</taxon>
        <taxon>Eurotiomycetes</taxon>
        <taxon>Eurotiomycetidae</taxon>
        <taxon>Eurotiales</taxon>
        <taxon>Aspergillaceae</taxon>
        <taxon>Aspergillus</taxon>
        <taxon>Aspergillus subgen. Nidulantes</taxon>
    </lineage>
</organism>
<dbReference type="PANTHER" id="PTHR10309:SF4">
    <property type="entry name" value="MANNOSE-6-PHOSPHATE ISOMERASE"/>
    <property type="match status" value="1"/>
</dbReference>
<comment type="function">
    <text evidence="2">Involved in the synthesis of the GDP-mannose and dolichol-phosphate-mannose required for a number of critical mannosyl transfer reactions.</text>
</comment>
<protein>
    <recommendedName>
        <fullName evidence="6">Mannose-6-phosphate isomerase</fullName>
        <ecNumber evidence="5">5.3.1.8</ecNumber>
    </recommendedName>
    <alternativeName>
        <fullName evidence="10">Phosphohexomutase</fullName>
    </alternativeName>
    <alternativeName>
        <fullName evidence="11">Phosphomannose isomerase</fullName>
    </alternativeName>
</protein>
<reference evidence="15" key="2">
    <citation type="journal article" date="2009" name="Fungal Genet. Biol.">
        <title>The 2008 update of the Aspergillus nidulans genome annotation: a community effort.</title>
        <authorList>
            <person name="Wortman J.R."/>
            <person name="Gilsenan J.M."/>
            <person name="Joardar V."/>
            <person name="Deegan J."/>
            <person name="Clutterbuck J."/>
            <person name="Andersen M.R."/>
            <person name="Archer D."/>
            <person name="Bencina M."/>
            <person name="Braus G."/>
            <person name="Coutinho P."/>
            <person name="von Dohren H."/>
            <person name="Doonan J."/>
            <person name="Driessen A.J."/>
            <person name="Durek P."/>
            <person name="Espeso E."/>
            <person name="Fekete E."/>
            <person name="Flipphi M."/>
            <person name="Estrada C.G."/>
            <person name="Geysens S."/>
            <person name="Goldman G."/>
            <person name="de Groot P.W."/>
            <person name="Hansen K."/>
            <person name="Harris S.D."/>
            <person name="Heinekamp T."/>
            <person name="Helmstaedt K."/>
            <person name="Henrissat B."/>
            <person name="Hofmann G."/>
            <person name="Homan T."/>
            <person name="Horio T."/>
            <person name="Horiuchi H."/>
            <person name="James S."/>
            <person name="Jones M."/>
            <person name="Karaffa L."/>
            <person name="Karanyi Z."/>
            <person name="Kato M."/>
            <person name="Keller N."/>
            <person name="Kelly D.E."/>
            <person name="Kiel J.A."/>
            <person name="Kim J.M."/>
            <person name="van der Klei I.J."/>
            <person name="Klis F.M."/>
            <person name="Kovalchuk A."/>
            <person name="Krasevec N."/>
            <person name="Kubicek C.P."/>
            <person name="Liu B."/>
            <person name="Maccabe A."/>
            <person name="Meyer V."/>
            <person name="Mirabito P."/>
            <person name="Miskei M."/>
            <person name="Mos M."/>
            <person name="Mullins J."/>
            <person name="Nelson D.R."/>
            <person name="Nielsen J."/>
            <person name="Oakley B.R."/>
            <person name="Osmani S.A."/>
            <person name="Pakula T."/>
            <person name="Paszewski A."/>
            <person name="Paulsen I."/>
            <person name="Pilsyk S."/>
            <person name="Pocsi I."/>
            <person name="Punt P.J."/>
            <person name="Ram A.F."/>
            <person name="Ren Q."/>
            <person name="Robellet X."/>
            <person name="Robson G."/>
            <person name="Seiboth B."/>
            <person name="van Solingen P."/>
            <person name="Specht T."/>
            <person name="Sun J."/>
            <person name="Taheri-Talesh N."/>
            <person name="Takeshita N."/>
            <person name="Ussery D."/>
            <person name="vanKuyk P.A."/>
            <person name="Visser H."/>
            <person name="van de Vondervoort P.J."/>
            <person name="de Vries R.P."/>
            <person name="Walton J."/>
            <person name="Xiang X."/>
            <person name="Xiong Y."/>
            <person name="Zeng A.P."/>
            <person name="Brandt B.W."/>
            <person name="Cornell M.J."/>
            <person name="van den Hondel C.A."/>
            <person name="Visser J."/>
            <person name="Oliver S.G."/>
            <person name="Turner G."/>
        </authorList>
    </citation>
    <scope>GENOME REANNOTATION</scope>
    <source>
        <strain evidence="15">FGSC A4 / ATCC 38163 / CBS 112.46 / NRRL 194 / M139</strain>
    </source>
</reference>
<proteinExistence type="inferred from homology"/>